<organism evidence="1 2">
    <name type="scientific">Symbiodinium natans</name>
    <dbReference type="NCBI Taxonomy" id="878477"/>
    <lineage>
        <taxon>Eukaryota</taxon>
        <taxon>Sar</taxon>
        <taxon>Alveolata</taxon>
        <taxon>Dinophyceae</taxon>
        <taxon>Suessiales</taxon>
        <taxon>Symbiodiniaceae</taxon>
        <taxon>Symbiodinium</taxon>
    </lineage>
</organism>
<dbReference type="AlphaFoldDB" id="A0A812GQD6"/>
<comment type="caution">
    <text evidence="1">The sequence shown here is derived from an EMBL/GenBank/DDBJ whole genome shotgun (WGS) entry which is preliminary data.</text>
</comment>
<sequence>MASFWDEAQHSGDFEGLLAEQRLLEERVEHGVSRVTFAEFSVLLEDTLASLEKRFDRWVGPERMTQSALAFEKNIWAHQEGCPPHRRSRGLGAIMCYWMR</sequence>
<reference evidence="1" key="1">
    <citation type="submission" date="2021-02" db="EMBL/GenBank/DDBJ databases">
        <authorList>
            <person name="Dougan E. K."/>
            <person name="Rhodes N."/>
            <person name="Thang M."/>
            <person name="Chan C."/>
        </authorList>
    </citation>
    <scope>NUCLEOTIDE SEQUENCE</scope>
</reference>
<evidence type="ECO:0000313" key="2">
    <source>
        <dbReference type="Proteomes" id="UP000604046"/>
    </source>
</evidence>
<dbReference type="Proteomes" id="UP000604046">
    <property type="component" value="Unassembled WGS sequence"/>
</dbReference>
<dbReference type="EMBL" id="CAJNDS010000031">
    <property type="protein sequence ID" value="CAE6925460.1"/>
    <property type="molecule type" value="Genomic_DNA"/>
</dbReference>
<keyword evidence="2" id="KW-1185">Reference proteome</keyword>
<protein>
    <submittedName>
        <fullName evidence="1">Uncharacterized protein</fullName>
    </submittedName>
</protein>
<accession>A0A812GQD6</accession>
<gene>
    <name evidence="1" type="ORF">SNAT2548_LOCUS627</name>
</gene>
<name>A0A812GQD6_9DINO</name>
<evidence type="ECO:0000313" key="1">
    <source>
        <dbReference type="EMBL" id="CAE6925460.1"/>
    </source>
</evidence>
<proteinExistence type="predicted"/>